<feature type="transmembrane region" description="Helical" evidence="8">
    <location>
        <begin position="170"/>
        <end position="192"/>
    </location>
</feature>
<feature type="transmembrane region" description="Helical" evidence="8">
    <location>
        <begin position="433"/>
        <end position="454"/>
    </location>
</feature>
<comment type="subcellular location">
    <subcellularLocation>
        <location evidence="1">Membrane</location>
        <topology evidence="1">Multi-pass membrane protein</topology>
    </subcellularLocation>
</comment>
<dbReference type="OrthoDB" id="3639251at2759"/>
<keyword evidence="4 8" id="KW-1133">Transmembrane helix</keyword>
<feature type="transmembrane region" description="Helical" evidence="8">
    <location>
        <begin position="367"/>
        <end position="387"/>
    </location>
</feature>
<keyword evidence="3 8" id="KW-0812">Transmembrane</keyword>
<evidence type="ECO:0000256" key="7">
    <source>
        <dbReference type="SAM" id="MobiDB-lite"/>
    </source>
</evidence>
<dbReference type="InterPro" id="IPR011701">
    <property type="entry name" value="MFS"/>
</dbReference>
<feature type="transmembrane region" description="Helical" evidence="8">
    <location>
        <begin position="80"/>
        <end position="101"/>
    </location>
</feature>
<evidence type="ECO:0000256" key="4">
    <source>
        <dbReference type="ARBA" id="ARBA00022989"/>
    </source>
</evidence>
<dbReference type="PANTHER" id="PTHR43791">
    <property type="entry name" value="PERMEASE-RELATED"/>
    <property type="match status" value="1"/>
</dbReference>
<dbReference type="HOGENOM" id="CLU_312609_0_0_1"/>
<dbReference type="Gene3D" id="1.20.1250.20">
    <property type="entry name" value="MFS general substrate transporter like domains"/>
    <property type="match status" value="1"/>
</dbReference>
<sequence>MVAVPSIVPSIVPERARHWYDWFAEDDTPEERKLILKLDLLIVPYAFAVYWVKYLDQANINNAYVAGLSDELGFRGNELVHLQTIYTVGAVVGQIPFAWLFTKIRMHWLLPGMDMAWGIFTLLQYRANGYSELMAYRFLIGLFESAYFPGVHYVLGAWYRGHELGRRGGVFYVGLTLGTLTAGLITSAATSTLEGVNGLSGWRWMYIICSCITFFFGFIGIFVFPGTPDMPNKWVLKDHDIEQAKRRLEKDGPRYTGQLALRTVKNALTSWKLYVIVLWDIFFWNSSINTSSGGYLLWIKSLKRFDSSKVNQLGSTAPAIGIFYVLFICFGADLFLGRAGAITLSYTWNLIGSVILCIWNVPESAKWFAFNTFYSSVAMSSVLYGWANDILRHHPDERSFMLITMNAVSQSTTAWTPLLVFKTVEAPRFHKGYPFVAASTVATVLMTFVVRYLHNRDEEQRRLKAESTDGETQPGTPPEALTSSEKSRTWYGSRLQDDFVVVPLSVNPFATVPGSLEFIFTPDTPNILSSIAFVMISLLLAAVISVPAYLRAFVSAQNDVTIIGTTLSPTTATFKDTSAATGKTGTSTMRTPATMTITVNKVKDKFVPESLAAKVGDIVKFEFWPTNNSVARSDFAYPCIPYALTSASRAGLGFWSGFQPIVANLAQVNVSQLASLHLAPLRRRSNTNNPSQPAFYMVINRVTPLWFYNSAPGACIDHQMVGADPSQLSLQKRAAAAATLGLSPGEPIPQSFSVSSFTAAATSISITTSTPTSSSPPSRNASASSGAIAGIVIGCVAAFALAGMAIWALRHARKRIKKSNEDKSGAGRPLSSEPDLTSLGATPRSPVTPQTAVSELPARTDHASDTAPSSASSVNARIGGKNKDYPAEFVDEDVRYFNPIETPIELAKDTLNNKVREKLRMLEFAFLDWPGGRIPGEL</sequence>
<feature type="transmembrane region" description="Helical" evidence="8">
    <location>
        <begin position="317"/>
        <end position="336"/>
    </location>
</feature>
<dbReference type="eggNOG" id="KOG2533">
    <property type="taxonomic scope" value="Eukaryota"/>
</dbReference>
<proteinExistence type="inferred from homology"/>
<feature type="transmembrane region" description="Helical" evidence="8">
    <location>
        <begin position="343"/>
        <end position="361"/>
    </location>
</feature>
<organism evidence="9 10">
    <name type="scientific">Macrophomina phaseolina (strain MS6)</name>
    <name type="common">Charcoal rot fungus</name>
    <dbReference type="NCBI Taxonomy" id="1126212"/>
    <lineage>
        <taxon>Eukaryota</taxon>
        <taxon>Fungi</taxon>
        <taxon>Dikarya</taxon>
        <taxon>Ascomycota</taxon>
        <taxon>Pezizomycotina</taxon>
        <taxon>Dothideomycetes</taxon>
        <taxon>Dothideomycetes incertae sedis</taxon>
        <taxon>Botryosphaeriales</taxon>
        <taxon>Botryosphaeriaceae</taxon>
        <taxon>Macrophomina</taxon>
    </lineage>
</organism>
<dbReference type="SUPFAM" id="SSF103473">
    <property type="entry name" value="MFS general substrate transporter"/>
    <property type="match status" value="1"/>
</dbReference>
<dbReference type="GO" id="GO:0022857">
    <property type="term" value="F:transmembrane transporter activity"/>
    <property type="evidence" value="ECO:0007669"/>
    <property type="project" value="InterPro"/>
</dbReference>
<feature type="transmembrane region" description="Helical" evidence="8">
    <location>
        <begin position="527"/>
        <end position="550"/>
    </location>
</feature>
<evidence type="ECO:0000256" key="2">
    <source>
        <dbReference type="ARBA" id="ARBA00022448"/>
    </source>
</evidence>
<evidence type="ECO:0000256" key="8">
    <source>
        <dbReference type="SAM" id="Phobius"/>
    </source>
</evidence>
<feature type="compositionally biased region" description="Polar residues" evidence="7">
    <location>
        <begin position="866"/>
        <end position="875"/>
    </location>
</feature>
<gene>
    <name evidence="9" type="ORF">MPH_12060</name>
</gene>
<feature type="region of interest" description="Disordered" evidence="7">
    <location>
        <begin position="460"/>
        <end position="487"/>
    </location>
</feature>
<dbReference type="EMBL" id="AHHD01000501">
    <property type="protein sequence ID" value="EKG10846.1"/>
    <property type="molecule type" value="Genomic_DNA"/>
</dbReference>
<dbReference type="InParanoid" id="K2QLU0"/>
<feature type="region of interest" description="Disordered" evidence="7">
    <location>
        <begin position="816"/>
        <end position="879"/>
    </location>
</feature>
<comment type="similarity">
    <text evidence="6">Belongs to the major facilitator superfamily. Allantoate permease family.</text>
</comment>
<evidence type="ECO:0000256" key="3">
    <source>
        <dbReference type="ARBA" id="ARBA00022692"/>
    </source>
</evidence>
<dbReference type="VEuPathDB" id="FungiDB:MPH_12060"/>
<evidence type="ECO:0000256" key="1">
    <source>
        <dbReference type="ARBA" id="ARBA00004141"/>
    </source>
</evidence>
<evidence type="ECO:0000313" key="9">
    <source>
        <dbReference type="EMBL" id="EKG10846.1"/>
    </source>
</evidence>
<feature type="transmembrane region" description="Helical" evidence="8">
    <location>
        <begin position="133"/>
        <end position="158"/>
    </location>
</feature>
<protein>
    <submittedName>
        <fullName evidence="9">Major facilitator superfamily</fullName>
    </submittedName>
</protein>
<feature type="transmembrane region" description="Helical" evidence="8">
    <location>
        <begin position="108"/>
        <end position="127"/>
    </location>
</feature>
<comment type="caution">
    <text evidence="9">The sequence shown here is derived from an EMBL/GenBank/DDBJ whole genome shotgun (WGS) entry which is preliminary data.</text>
</comment>
<dbReference type="Pfam" id="PF07690">
    <property type="entry name" value="MFS_1"/>
    <property type="match status" value="1"/>
</dbReference>
<dbReference type="PANTHER" id="PTHR43791:SF15">
    <property type="entry name" value="TRANSPORTER SEO1-RELATED"/>
    <property type="match status" value="1"/>
</dbReference>
<dbReference type="Proteomes" id="UP000007129">
    <property type="component" value="Unassembled WGS sequence"/>
</dbReference>
<dbReference type="AlphaFoldDB" id="K2QLU0"/>
<evidence type="ECO:0000313" key="10">
    <source>
        <dbReference type="Proteomes" id="UP000007129"/>
    </source>
</evidence>
<dbReference type="FunFam" id="1.20.1250.20:FF:000065">
    <property type="entry name" value="Putative MFS pantothenate transporter"/>
    <property type="match status" value="1"/>
</dbReference>
<keyword evidence="2" id="KW-0813">Transport</keyword>
<dbReference type="InterPro" id="IPR036259">
    <property type="entry name" value="MFS_trans_sf"/>
</dbReference>
<reference evidence="9 10" key="1">
    <citation type="journal article" date="2012" name="BMC Genomics">
        <title>Tools to kill: Genome of one of the most destructive plant pathogenic fungi Macrophomina phaseolina.</title>
        <authorList>
            <person name="Islam M.S."/>
            <person name="Haque M.S."/>
            <person name="Islam M.M."/>
            <person name="Emdad E.M."/>
            <person name="Halim A."/>
            <person name="Hossen Q.M.M."/>
            <person name="Hossain M.Z."/>
            <person name="Ahmed B."/>
            <person name="Rahim S."/>
            <person name="Rahman M.S."/>
            <person name="Alam M.M."/>
            <person name="Hou S."/>
            <person name="Wan X."/>
            <person name="Saito J.A."/>
            <person name="Alam M."/>
        </authorList>
    </citation>
    <scope>NUCLEOTIDE SEQUENCE [LARGE SCALE GENOMIC DNA]</scope>
    <source>
        <strain evidence="9 10">MS6</strain>
    </source>
</reference>
<feature type="transmembrane region" description="Helical" evidence="8">
    <location>
        <begin position="787"/>
        <end position="809"/>
    </location>
</feature>
<keyword evidence="5 8" id="KW-0472">Membrane</keyword>
<name>K2QLU0_MACPH</name>
<accession>K2QLU0</accession>
<evidence type="ECO:0000256" key="5">
    <source>
        <dbReference type="ARBA" id="ARBA00023136"/>
    </source>
</evidence>
<dbReference type="GO" id="GO:0016020">
    <property type="term" value="C:membrane"/>
    <property type="evidence" value="ECO:0007669"/>
    <property type="project" value="UniProtKB-SubCell"/>
</dbReference>
<feature type="transmembrane region" description="Helical" evidence="8">
    <location>
        <begin position="204"/>
        <end position="224"/>
    </location>
</feature>
<evidence type="ECO:0000256" key="6">
    <source>
        <dbReference type="ARBA" id="ARBA00037968"/>
    </source>
</evidence>